<dbReference type="PANTHER" id="PTHR33744">
    <property type="entry name" value="CARBOHYDRATE DIACID REGULATOR"/>
    <property type="match status" value="1"/>
</dbReference>
<evidence type="ECO:0000313" key="4">
    <source>
        <dbReference type="Proteomes" id="UP000543556"/>
    </source>
</evidence>
<proteinExistence type="predicted"/>
<evidence type="ECO:0000313" key="3">
    <source>
        <dbReference type="EMBL" id="NVM96923.1"/>
    </source>
</evidence>
<keyword evidence="4" id="KW-1185">Reference proteome</keyword>
<dbReference type="Gene3D" id="1.10.10.2840">
    <property type="entry name" value="PucR C-terminal helix-turn-helix domain"/>
    <property type="match status" value="1"/>
</dbReference>
<dbReference type="Pfam" id="PF13556">
    <property type="entry name" value="HTH_30"/>
    <property type="match status" value="1"/>
</dbReference>
<sequence length="527" mass="57619">MPDSSTFTLADVVNEPSLKLTAVVAGDGLLPVRGAHTTEIQDPGRWFEQDWVVLTTGLRFVDSAGPDPIMASRLVADLKAARITALFFGIGVYFDHVPAPLVDACRRAGFPLYTVAAQVPFYVVENFVNQSKSSPDSYLIKRAMWISNELLDSLSADNPVKALIERLGSACRGTAVLYEDSGRIVESTGEGPTRLIFNEVAQHEGAGPLDIGRWHVLARSLVLRGTGYTVAIATRNSAVLSELGESLLDTTQRLLGAINGINQVATSRERHENVQLLTSLQDGISVAREYRHWERMRVFRMVPYESLRAIVASTIGGTALHAPLVNELMERAMVTGLGLLLAESGRTSDHTDGLHAIVSNSSVLPEWLDMAGKAMDMGLSEPFTDLASAPDAFREAETARKIARRRSRASGAAVPVHGTIVRLDEVDPATWLLALRASPMTEDKLSAFSRELNAEAELRNTVVCYLALDQDVAKVAKHLFVHPNTVRYRLRKAEELLHGKLTTSSMIANLHLAYQDEILALQEGHKE</sequence>
<accession>A0A7Y7M1M8</accession>
<dbReference type="InterPro" id="IPR042070">
    <property type="entry name" value="PucR_C-HTH_sf"/>
</dbReference>
<reference evidence="3 4" key="1">
    <citation type="submission" date="2020-02" db="EMBL/GenBank/DDBJ databases">
        <title>Genome sequence of strain AETb3-4.</title>
        <authorList>
            <person name="Gao J."/>
            <person name="Zhang X."/>
        </authorList>
    </citation>
    <scope>NUCLEOTIDE SEQUENCE [LARGE SCALE GENOMIC DNA]</scope>
    <source>
        <strain evidence="3 4">AETb3-4</strain>
    </source>
</reference>
<dbReference type="InterPro" id="IPR012914">
    <property type="entry name" value="PucR_dom"/>
</dbReference>
<protein>
    <submittedName>
        <fullName evidence="3">PucR family transcriptional regulator</fullName>
    </submittedName>
</protein>
<gene>
    <name evidence="3" type="ORF">G6034_18830</name>
</gene>
<comment type="caution">
    <text evidence="3">The sequence shown here is derived from an EMBL/GenBank/DDBJ whole genome shotgun (WGS) entry which is preliminary data.</text>
</comment>
<feature type="domain" description="PucR C-terminal helix-turn-helix" evidence="2">
    <location>
        <begin position="458"/>
        <end position="514"/>
    </location>
</feature>
<dbReference type="Pfam" id="PF07905">
    <property type="entry name" value="PucR"/>
    <property type="match status" value="1"/>
</dbReference>
<dbReference type="InterPro" id="IPR025736">
    <property type="entry name" value="PucR_C-HTH_dom"/>
</dbReference>
<organism evidence="3 4">
    <name type="scientific">Arthrobacter wenxiniae</name>
    <dbReference type="NCBI Taxonomy" id="2713570"/>
    <lineage>
        <taxon>Bacteria</taxon>
        <taxon>Bacillati</taxon>
        <taxon>Actinomycetota</taxon>
        <taxon>Actinomycetes</taxon>
        <taxon>Micrococcales</taxon>
        <taxon>Micrococcaceae</taxon>
        <taxon>Arthrobacter</taxon>
    </lineage>
</organism>
<dbReference type="RefSeq" id="WP_176636628.1">
    <property type="nucleotide sequence ID" value="NZ_JAAMFM010000045.1"/>
</dbReference>
<name>A0A7Y7M1M8_9MICC</name>
<dbReference type="Proteomes" id="UP000543556">
    <property type="component" value="Unassembled WGS sequence"/>
</dbReference>
<dbReference type="InterPro" id="IPR051448">
    <property type="entry name" value="CdaR-like_regulators"/>
</dbReference>
<dbReference type="AlphaFoldDB" id="A0A7Y7M1M8"/>
<feature type="domain" description="Purine catabolism PurC-like" evidence="1">
    <location>
        <begin position="11"/>
        <end position="126"/>
    </location>
</feature>
<evidence type="ECO:0000259" key="1">
    <source>
        <dbReference type="Pfam" id="PF07905"/>
    </source>
</evidence>
<evidence type="ECO:0000259" key="2">
    <source>
        <dbReference type="Pfam" id="PF13556"/>
    </source>
</evidence>
<dbReference type="EMBL" id="JAAMFM010000045">
    <property type="protein sequence ID" value="NVM96923.1"/>
    <property type="molecule type" value="Genomic_DNA"/>
</dbReference>